<dbReference type="EMBL" id="SPLM01000111">
    <property type="protein sequence ID" value="TMW58452.1"/>
    <property type="molecule type" value="Genomic_DNA"/>
</dbReference>
<dbReference type="Gene3D" id="3.80.10.10">
    <property type="entry name" value="Ribonuclease Inhibitor"/>
    <property type="match status" value="1"/>
</dbReference>
<feature type="transmembrane region" description="Helical" evidence="1">
    <location>
        <begin position="301"/>
        <end position="322"/>
    </location>
</feature>
<feature type="transmembrane region" description="Helical" evidence="1">
    <location>
        <begin position="379"/>
        <end position="397"/>
    </location>
</feature>
<sequence>MLIHSEESRRLSSLRRSSSLLMRAIWLPAMHLVSSTVLAIVWVLIIALHSLNALVALVAAGGHLLLSNPALYKAIRSVQIPQEALKISGWTYLVIGFLHVYEVLAMVFRSLWHRRLVFSTSSKKRLMRSERQKTAFLLNPTTQARLFRPFTRLAVIVDRCFGLDGYFGVNGQLFDLVFHSLEALEMGTQTYQAYQFSRSVSHLWIKQFAVAVIVLNGTFPALAHVFLQKNEGARRLVNIVIDLFLDFSSAVLLPVGILSCYVQAWNFKNGGFDPNLSFNDVWLTNGIAEARQVFVTSRFDYVASMMPHIGFLLCLDMVKGLLHRAPERRARRLRHTPNGSTAITLVDLCADVSEIRGFQRDQVNSIIVPSTRKKLIRHGLYYGFSVIWSIVVLAIHIQAEQRGAIAIPGCRLPLSPWLGKNASCSVMQINCYRQGQAGESALIAEPLQGLERDVVTKIIVTHCPALEIPEIFHEFSRLHTLEIFNSTLAKWPQSATFTQQHLPFLYQTCFYDKNLSTIPDGLLHDQLPDTMKILAFFRSNITELPESISEHWATHEWFTLSLEFTPLRKLPDALSKIYLQALYLTGSAIEEIPDELLSSMQLSFLRFSGSSLKRLPRSFGEPTTLRLLMVEATNITMLTPWVETWLDEAMTRKTPPSVSFYGSSLCQGGVDAKYERPASIVIASFDNQGIYGRIAATK</sequence>
<feature type="transmembrane region" description="Helical" evidence="1">
    <location>
        <begin position="239"/>
        <end position="264"/>
    </location>
</feature>
<dbReference type="InterPro" id="IPR032675">
    <property type="entry name" value="LRR_dom_sf"/>
</dbReference>
<feature type="transmembrane region" description="Helical" evidence="1">
    <location>
        <begin position="20"/>
        <end position="45"/>
    </location>
</feature>
<dbReference type="Proteomes" id="UP000794436">
    <property type="component" value="Unassembled WGS sequence"/>
</dbReference>
<comment type="caution">
    <text evidence="2">The sequence shown here is derived from an EMBL/GenBank/DDBJ whole genome shotgun (WGS) entry which is preliminary data.</text>
</comment>
<proteinExistence type="predicted"/>
<dbReference type="AlphaFoldDB" id="A0A8K1C9K9"/>
<reference evidence="2" key="1">
    <citation type="submission" date="2019-03" db="EMBL/GenBank/DDBJ databases">
        <title>Long read genome sequence of the mycoparasitic Pythium oligandrum ATCC 38472 isolated from sugarbeet rhizosphere.</title>
        <authorList>
            <person name="Gaulin E."/>
        </authorList>
    </citation>
    <scope>NUCLEOTIDE SEQUENCE</scope>
    <source>
        <strain evidence="2">ATCC 38472_TT</strain>
    </source>
</reference>
<name>A0A8K1C9K9_PYTOL</name>
<keyword evidence="1" id="KW-0812">Transmembrane</keyword>
<accession>A0A8K1C9K9</accession>
<dbReference type="OrthoDB" id="78970at2759"/>
<keyword evidence="1" id="KW-0472">Membrane</keyword>
<feature type="transmembrane region" description="Helical" evidence="1">
    <location>
        <begin position="51"/>
        <end position="71"/>
    </location>
</feature>
<evidence type="ECO:0000313" key="2">
    <source>
        <dbReference type="EMBL" id="TMW58452.1"/>
    </source>
</evidence>
<gene>
    <name evidence="2" type="ORF">Poli38472_010011</name>
</gene>
<evidence type="ECO:0000313" key="3">
    <source>
        <dbReference type="Proteomes" id="UP000794436"/>
    </source>
</evidence>
<protein>
    <submittedName>
        <fullName evidence="2">Uncharacterized protein</fullName>
    </submittedName>
</protein>
<keyword evidence="1" id="KW-1133">Transmembrane helix</keyword>
<organism evidence="2 3">
    <name type="scientific">Pythium oligandrum</name>
    <name type="common">Mycoparasitic fungus</name>
    <dbReference type="NCBI Taxonomy" id="41045"/>
    <lineage>
        <taxon>Eukaryota</taxon>
        <taxon>Sar</taxon>
        <taxon>Stramenopiles</taxon>
        <taxon>Oomycota</taxon>
        <taxon>Peronosporomycetes</taxon>
        <taxon>Pythiales</taxon>
        <taxon>Pythiaceae</taxon>
        <taxon>Pythium</taxon>
    </lineage>
</organism>
<dbReference type="SUPFAM" id="SSF52058">
    <property type="entry name" value="L domain-like"/>
    <property type="match status" value="1"/>
</dbReference>
<keyword evidence="3" id="KW-1185">Reference proteome</keyword>
<evidence type="ECO:0000256" key="1">
    <source>
        <dbReference type="SAM" id="Phobius"/>
    </source>
</evidence>
<feature type="transmembrane region" description="Helical" evidence="1">
    <location>
        <begin position="92"/>
        <end position="112"/>
    </location>
</feature>